<dbReference type="AlphaFoldDB" id="A0A914ZAH2"/>
<evidence type="ECO:0000256" key="1">
    <source>
        <dbReference type="SAM" id="MobiDB-lite"/>
    </source>
</evidence>
<feature type="compositionally biased region" description="Basic and acidic residues" evidence="1">
    <location>
        <begin position="41"/>
        <end position="51"/>
    </location>
</feature>
<feature type="region of interest" description="Disordered" evidence="1">
    <location>
        <begin position="31"/>
        <end position="63"/>
    </location>
</feature>
<evidence type="ECO:0000313" key="3">
    <source>
        <dbReference type="WBParaSite" id="PSU_v2.g9322.t1"/>
    </source>
</evidence>
<protein>
    <submittedName>
        <fullName evidence="3">Nascent polypeptide-associated complex subunit alpha-like UBA domain-containing protein</fullName>
    </submittedName>
</protein>
<proteinExistence type="predicted"/>
<sequence length="128" mass="14180">MSTKPADLEDEVAEAEASKKVTGFDAKAIEKASTQMEDTSQEERDDLKDADVNGLSVSAQQEKPQIKIKRDDINYFVENFGIDKVAAEALLTEGGGDLYKTVLTYIEYDKMPEPPTFEEVSKSSSQFC</sequence>
<reference evidence="3" key="1">
    <citation type="submission" date="2022-11" db="UniProtKB">
        <authorList>
            <consortium name="WormBaseParasite"/>
        </authorList>
    </citation>
    <scope>IDENTIFICATION</scope>
</reference>
<keyword evidence="2" id="KW-1185">Reference proteome</keyword>
<dbReference type="Proteomes" id="UP000887577">
    <property type="component" value="Unplaced"/>
</dbReference>
<evidence type="ECO:0000313" key="2">
    <source>
        <dbReference type="Proteomes" id="UP000887577"/>
    </source>
</evidence>
<dbReference type="WBParaSite" id="PSU_v2.g9322.t1">
    <property type="protein sequence ID" value="PSU_v2.g9322.t1"/>
    <property type="gene ID" value="PSU_v2.g9322"/>
</dbReference>
<accession>A0A914ZAH2</accession>
<name>A0A914ZAH2_9BILA</name>
<organism evidence="2 3">
    <name type="scientific">Panagrolaimus superbus</name>
    <dbReference type="NCBI Taxonomy" id="310955"/>
    <lineage>
        <taxon>Eukaryota</taxon>
        <taxon>Metazoa</taxon>
        <taxon>Ecdysozoa</taxon>
        <taxon>Nematoda</taxon>
        <taxon>Chromadorea</taxon>
        <taxon>Rhabditida</taxon>
        <taxon>Tylenchina</taxon>
        <taxon>Panagrolaimomorpha</taxon>
        <taxon>Panagrolaimoidea</taxon>
        <taxon>Panagrolaimidae</taxon>
        <taxon>Panagrolaimus</taxon>
    </lineage>
</organism>